<proteinExistence type="predicted"/>
<dbReference type="Pfam" id="PF07399">
    <property type="entry name" value="Na_H_antiport_3"/>
    <property type="match status" value="1"/>
</dbReference>
<gene>
    <name evidence="1" type="ORF">NA66_1003105</name>
</gene>
<dbReference type="Proteomes" id="UP000247755">
    <property type="component" value="Unassembled WGS sequence"/>
</dbReference>
<comment type="caution">
    <text evidence="1">The sequence shown here is derived from an EMBL/GenBank/DDBJ whole genome shotgun (WGS) entry which is preliminary data.</text>
</comment>
<accession>A0A318IW02</accession>
<protein>
    <submittedName>
        <fullName evidence="1">Putative Na+/H+ antiporter</fullName>
    </submittedName>
</protein>
<reference evidence="1 2" key="1">
    <citation type="submission" date="2018-05" db="EMBL/GenBank/DDBJ databases">
        <title>Comparative genomics of bacterial root endophytes of switchgrass collected from native prairies over two seasons.</title>
        <authorList>
            <person name="Tang Y."/>
        </authorList>
    </citation>
    <scope>NUCLEOTIDE SEQUENCE [LARGE SCALE GENOMIC DNA]</scope>
    <source>
        <strain evidence="1 2">NFIX32</strain>
    </source>
</reference>
<dbReference type="InterPro" id="IPR009978">
    <property type="entry name" value="Na_H_antiport_3"/>
</dbReference>
<dbReference type="EMBL" id="QJJY01000003">
    <property type="protein sequence ID" value="PXX38127.1"/>
    <property type="molecule type" value="Genomic_DNA"/>
</dbReference>
<organism evidence="1 2">
    <name type="scientific">Burkholderia pyrrocinia</name>
    <name type="common">Pseudomonas pyrrocinia</name>
    <dbReference type="NCBI Taxonomy" id="60550"/>
    <lineage>
        <taxon>Bacteria</taxon>
        <taxon>Pseudomonadati</taxon>
        <taxon>Pseudomonadota</taxon>
        <taxon>Betaproteobacteria</taxon>
        <taxon>Burkholderiales</taxon>
        <taxon>Burkholderiaceae</taxon>
        <taxon>Burkholderia</taxon>
        <taxon>Burkholderia cepacia complex</taxon>
    </lineage>
</organism>
<sequence length="52" mass="5882">MPHTVELAGAIIFGFALLHTFLTKRFEVLAHRHPRHAGLFHLTDRSAYSPCP</sequence>
<name>A0A318IW02_BURPY</name>
<evidence type="ECO:0000313" key="1">
    <source>
        <dbReference type="EMBL" id="PXX38127.1"/>
    </source>
</evidence>
<evidence type="ECO:0000313" key="2">
    <source>
        <dbReference type="Proteomes" id="UP000247755"/>
    </source>
</evidence>
<dbReference type="AlphaFoldDB" id="A0A318IW02"/>